<dbReference type="Pfam" id="PF00642">
    <property type="entry name" value="zf-CCCH"/>
    <property type="match status" value="1"/>
</dbReference>
<dbReference type="Pfam" id="PF13086">
    <property type="entry name" value="AAA_11"/>
    <property type="match status" value="1"/>
</dbReference>
<evidence type="ECO:0000313" key="10">
    <source>
        <dbReference type="Proteomes" id="UP000007799"/>
    </source>
</evidence>
<proteinExistence type="inferred from homology"/>
<evidence type="ECO:0000256" key="4">
    <source>
        <dbReference type="ARBA" id="ARBA00022806"/>
    </source>
</evidence>
<keyword evidence="3" id="KW-0378">Hydrolase</keyword>
<dbReference type="InterPro" id="IPR000571">
    <property type="entry name" value="Znf_CCCH"/>
</dbReference>
<protein>
    <recommendedName>
        <fullName evidence="8">C3H1-type domain-containing protein</fullName>
    </recommendedName>
</protein>
<dbReference type="eggNOG" id="KOG1801">
    <property type="taxonomic scope" value="Eukaryota"/>
</dbReference>
<keyword evidence="4" id="KW-0347">Helicase</keyword>
<dbReference type="GO" id="GO:0043139">
    <property type="term" value="F:5'-3' DNA helicase activity"/>
    <property type="evidence" value="ECO:0007669"/>
    <property type="project" value="TreeGrafter"/>
</dbReference>
<keyword evidence="2" id="KW-0547">Nucleotide-binding</keyword>
<evidence type="ECO:0000256" key="5">
    <source>
        <dbReference type="ARBA" id="ARBA00022840"/>
    </source>
</evidence>
<keyword evidence="6" id="KW-0863">Zinc-finger</keyword>
<reference evidence="9" key="1">
    <citation type="submission" date="2009-08" db="EMBL/GenBank/DDBJ databases">
        <title>Annotation of Salpingoeca rosetta.</title>
        <authorList>
            <consortium name="The Broad Institute Genome Sequencing Platform"/>
            <person name="Russ C."/>
            <person name="Cuomo C."/>
            <person name="Burger G."/>
            <person name="Gray M.W."/>
            <person name="Holland P.W.H."/>
            <person name="King N."/>
            <person name="Lang F.B.F."/>
            <person name="Roger A.J."/>
            <person name="Ruiz-Trillo I."/>
            <person name="Young S.K."/>
            <person name="Zeng Q."/>
            <person name="Gargeya S."/>
            <person name="Alvarado L."/>
            <person name="Berlin A."/>
            <person name="Chapman S.B."/>
            <person name="Chen Z."/>
            <person name="Freedman E."/>
            <person name="Gellesch M."/>
            <person name="Goldberg J."/>
            <person name="Griggs A."/>
            <person name="Gujja S."/>
            <person name="Heilman E."/>
            <person name="Heiman D."/>
            <person name="Howarth C."/>
            <person name="Mehta T."/>
            <person name="Neiman D."/>
            <person name="Pearson M."/>
            <person name="Roberts A."/>
            <person name="Saif S."/>
            <person name="Shea T."/>
            <person name="Shenoy N."/>
            <person name="Sisk P."/>
            <person name="Stolte C."/>
            <person name="Sykes S."/>
            <person name="White J."/>
            <person name="Yandava C."/>
            <person name="Haas B."/>
            <person name="Nusbaum C."/>
            <person name="Birren B."/>
        </authorList>
    </citation>
    <scope>NUCLEOTIDE SEQUENCE</scope>
    <source>
        <strain evidence="9">ATCC 50818</strain>
    </source>
</reference>
<dbReference type="InterPro" id="IPR050534">
    <property type="entry name" value="Coronavir_polyprotein_1ab"/>
</dbReference>
<evidence type="ECO:0000256" key="6">
    <source>
        <dbReference type="PROSITE-ProRule" id="PRU00723"/>
    </source>
</evidence>
<name>F2U1T9_SALR5</name>
<dbReference type="InterPro" id="IPR047187">
    <property type="entry name" value="SF1_C_Upf1"/>
</dbReference>
<evidence type="ECO:0000256" key="2">
    <source>
        <dbReference type="ARBA" id="ARBA00022741"/>
    </source>
</evidence>
<feature type="domain" description="C3H1-type" evidence="8">
    <location>
        <begin position="511"/>
        <end position="539"/>
    </location>
</feature>
<keyword evidence="10" id="KW-1185">Reference proteome</keyword>
<dbReference type="OrthoDB" id="6513042at2759"/>
<dbReference type="SUPFAM" id="SSF52540">
    <property type="entry name" value="P-loop containing nucleoside triphosphate hydrolases"/>
    <property type="match status" value="1"/>
</dbReference>
<dbReference type="Gene3D" id="3.40.50.300">
    <property type="entry name" value="P-loop containing nucleotide triphosphate hydrolases"/>
    <property type="match status" value="2"/>
</dbReference>
<sequence length="820" mass="92898">MSRVIMPGHLDARGVAQAAGIPEWCTKPEDICIRPTEAIVDASGPVDEYLTQVLRRIKAEFKAFYDDLDHDYPTRYIAKVRLTGGSLTVTDMKPEETVEERVEELEKFDAGDFQYHMLKYKGAFYIAFGQRGGQSLSLVPCGPPSSQAGSPRTGWAALALQPEEHDNDHALVLDYSYVGDIIAQAQACRALLERGEHSALLTAVADPSQRTVVPYNHRNFSEDVPINEAQQTALRALRYNVEAVRGPPGTGKSTTIYHLVKSVLDPSGITIVTCVQNKAVEAVAEKLRQGSIEFFVVGNYERLSPMSRKCTLEQRVKQDPRVKAMERKIRRLKFFLEKVIRPARQANVVSSNARHQRYRQHRANELFGTVSLTDARSAAKHRWLANDPWDRFWRAWMRHRHPQLEVMEQVCNGLIQRLSTECIETIQDVRLGIVSSVRAILCTAASAASRLPKLESDFDVDFASRVNSIVLDEAGTCPEACVTLLLHACPHTDRIIAIGDNKQLPSFSRIRDVKNACHDFAWNGSCRFGDRCRFRHVTQQGFFHRLATVLRGGSGVHQLTVQYRMHASICGMVSRTFYGGTLVTPGSTARDRSSQDRHGLWWIETSAAAKEQKESKSYVNQDECHQVQEALMKLQDEVGRHGFEQLSVKVITFYKKQRKLMADVLRQSGFRVHTSDDARQQRRRRRRRQQRRQQTAPPDEFTDGDDEVDEEEDDAFKGVQVQTVDESQGSESDVVILSCVRCNDHGNVGFVSMRNRMNVACSRARYRLVIVGNSDTLKEHSHQWRMIHRHCRRVHSAQELSHFGRPVVDLQQALADLGLF</sequence>
<dbReference type="STRING" id="946362.F2U1T9"/>
<dbReference type="InParanoid" id="F2U1T9"/>
<dbReference type="InterPro" id="IPR041677">
    <property type="entry name" value="DNA2/NAM7_AAA_11"/>
</dbReference>
<comment type="similarity">
    <text evidence="1">Belongs to the DNA2/NAM7 helicase family.</text>
</comment>
<dbReference type="AlphaFoldDB" id="F2U1T9"/>
<evidence type="ECO:0000256" key="7">
    <source>
        <dbReference type="SAM" id="MobiDB-lite"/>
    </source>
</evidence>
<feature type="compositionally biased region" description="Basic residues" evidence="7">
    <location>
        <begin position="681"/>
        <end position="691"/>
    </location>
</feature>
<dbReference type="GO" id="GO:0005524">
    <property type="term" value="F:ATP binding"/>
    <property type="evidence" value="ECO:0007669"/>
    <property type="project" value="UniProtKB-KW"/>
</dbReference>
<feature type="compositionally biased region" description="Acidic residues" evidence="7">
    <location>
        <begin position="700"/>
        <end position="709"/>
    </location>
</feature>
<dbReference type="SMART" id="SM00356">
    <property type="entry name" value="ZnF_C3H1"/>
    <property type="match status" value="1"/>
</dbReference>
<dbReference type="PANTHER" id="PTHR43788:SF8">
    <property type="entry name" value="DNA-BINDING PROTEIN SMUBP-2"/>
    <property type="match status" value="1"/>
</dbReference>
<evidence type="ECO:0000313" key="9">
    <source>
        <dbReference type="EMBL" id="EGD81591.1"/>
    </source>
</evidence>
<gene>
    <name evidence="9" type="ORF">PTSG_02306</name>
</gene>
<dbReference type="PROSITE" id="PS50103">
    <property type="entry name" value="ZF_C3H1"/>
    <property type="match status" value="1"/>
</dbReference>
<dbReference type="KEGG" id="sre:PTSG_02306"/>
<dbReference type="InterPro" id="IPR027417">
    <property type="entry name" value="P-loop_NTPase"/>
</dbReference>
<dbReference type="Proteomes" id="UP000007799">
    <property type="component" value="Unassembled WGS sequence"/>
</dbReference>
<dbReference type="EMBL" id="GL832959">
    <property type="protein sequence ID" value="EGD81591.1"/>
    <property type="molecule type" value="Genomic_DNA"/>
</dbReference>
<dbReference type="OMA" id="STTIFHM"/>
<evidence type="ECO:0000259" key="8">
    <source>
        <dbReference type="PROSITE" id="PS50103"/>
    </source>
</evidence>
<keyword evidence="6" id="KW-0862">Zinc</keyword>
<feature type="region of interest" description="Disordered" evidence="7">
    <location>
        <begin position="672"/>
        <end position="709"/>
    </location>
</feature>
<dbReference type="InterPro" id="IPR041679">
    <property type="entry name" value="DNA2/NAM7-like_C"/>
</dbReference>
<accession>F2U1T9</accession>
<keyword evidence="6" id="KW-0479">Metal-binding</keyword>
<dbReference type="GO" id="GO:0016787">
    <property type="term" value="F:hydrolase activity"/>
    <property type="evidence" value="ECO:0007669"/>
    <property type="project" value="UniProtKB-KW"/>
</dbReference>
<dbReference type="CDD" id="cd18808">
    <property type="entry name" value="SF1_C_Upf1"/>
    <property type="match status" value="1"/>
</dbReference>
<organism evidence="9 10">
    <name type="scientific">Salpingoeca rosetta (strain ATCC 50818 / BSB-021)</name>
    <dbReference type="NCBI Taxonomy" id="946362"/>
    <lineage>
        <taxon>Eukaryota</taxon>
        <taxon>Choanoflagellata</taxon>
        <taxon>Craspedida</taxon>
        <taxon>Salpingoecidae</taxon>
        <taxon>Salpingoeca</taxon>
    </lineage>
</organism>
<dbReference type="RefSeq" id="XP_004996795.1">
    <property type="nucleotide sequence ID" value="XM_004996738.1"/>
</dbReference>
<feature type="zinc finger region" description="C3H1-type" evidence="6">
    <location>
        <begin position="511"/>
        <end position="539"/>
    </location>
</feature>
<dbReference type="GeneID" id="16077388"/>
<dbReference type="GO" id="GO:0008270">
    <property type="term" value="F:zinc ion binding"/>
    <property type="evidence" value="ECO:0007669"/>
    <property type="project" value="UniProtKB-KW"/>
</dbReference>
<keyword evidence="5" id="KW-0067">ATP-binding</keyword>
<dbReference type="PANTHER" id="PTHR43788">
    <property type="entry name" value="DNA2/NAM7 HELICASE FAMILY MEMBER"/>
    <property type="match status" value="1"/>
</dbReference>
<evidence type="ECO:0000256" key="3">
    <source>
        <dbReference type="ARBA" id="ARBA00022801"/>
    </source>
</evidence>
<evidence type="ECO:0000256" key="1">
    <source>
        <dbReference type="ARBA" id="ARBA00007913"/>
    </source>
</evidence>
<dbReference type="Pfam" id="PF13087">
    <property type="entry name" value="AAA_12"/>
    <property type="match status" value="1"/>
</dbReference>